<keyword evidence="4" id="KW-1185">Reference proteome</keyword>
<feature type="compositionally biased region" description="Basic and acidic residues" evidence="1">
    <location>
        <begin position="94"/>
        <end position="125"/>
    </location>
</feature>
<evidence type="ECO:0000256" key="1">
    <source>
        <dbReference type="SAM" id="MobiDB-lite"/>
    </source>
</evidence>
<evidence type="ECO:0000256" key="2">
    <source>
        <dbReference type="SAM" id="Phobius"/>
    </source>
</evidence>
<feature type="region of interest" description="Disordered" evidence="1">
    <location>
        <begin position="88"/>
        <end position="125"/>
    </location>
</feature>
<name>A0A2I1M3N3_9FIRM</name>
<keyword evidence="2" id="KW-0472">Membrane</keyword>
<organism evidence="3 4">
    <name type="scientific">Anaerococcus octavius</name>
    <dbReference type="NCBI Taxonomy" id="54007"/>
    <lineage>
        <taxon>Bacteria</taxon>
        <taxon>Bacillati</taxon>
        <taxon>Bacillota</taxon>
        <taxon>Tissierellia</taxon>
        <taxon>Tissierellales</taxon>
        <taxon>Peptoniphilaceae</taxon>
        <taxon>Anaerococcus</taxon>
    </lineage>
</organism>
<keyword evidence="2" id="KW-0812">Transmembrane</keyword>
<evidence type="ECO:0000313" key="4">
    <source>
        <dbReference type="Proteomes" id="UP000234335"/>
    </source>
</evidence>
<keyword evidence="2" id="KW-1133">Transmembrane helix</keyword>
<dbReference type="EMBL" id="PKGS01000011">
    <property type="protein sequence ID" value="PKZ14728.1"/>
    <property type="molecule type" value="Genomic_DNA"/>
</dbReference>
<dbReference type="AlphaFoldDB" id="A0A2I1M3N3"/>
<comment type="caution">
    <text evidence="3">The sequence shown here is derived from an EMBL/GenBank/DDBJ whole genome shotgun (WGS) entry which is preliminary data.</text>
</comment>
<dbReference type="Proteomes" id="UP000234335">
    <property type="component" value="Unassembled WGS sequence"/>
</dbReference>
<sequence length="125" mass="14655">MVRGNSYQKRRKAKNRRFLLSIFLILLISSISYILLNRIMNAEINNLNTEIKSTQKKLDDVNKEITSLENDYEIRNTDQFKEKVAQERLGMVKNSDKKENDQKKAEANKESEQESVDKEISNDDN</sequence>
<accession>A0A2I1M3N3</accession>
<proteinExistence type="predicted"/>
<evidence type="ECO:0000313" key="3">
    <source>
        <dbReference type="EMBL" id="PKZ14728.1"/>
    </source>
</evidence>
<protein>
    <submittedName>
        <fullName evidence="3">Septum formation initiator</fullName>
    </submittedName>
</protein>
<gene>
    <name evidence="3" type="ORF">CYJ34_09075</name>
</gene>
<feature type="transmembrane region" description="Helical" evidence="2">
    <location>
        <begin position="18"/>
        <end position="36"/>
    </location>
</feature>
<reference evidence="3 4" key="1">
    <citation type="submission" date="2017-12" db="EMBL/GenBank/DDBJ databases">
        <title>Phylogenetic diversity of female urinary microbiome.</title>
        <authorList>
            <person name="Thomas-White K."/>
            <person name="Wolfe A.J."/>
        </authorList>
    </citation>
    <scope>NUCLEOTIDE SEQUENCE [LARGE SCALE GENOMIC DNA]</scope>
    <source>
        <strain evidence="3 4">UMB0119</strain>
    </source>
</reference>